<gene>
    <name evidence="2" type="ORF">FOXG_14554</name>
</gene>
<dbReference type="Pfam" id="PF11905">
    <property type="entry name" value="DUF3425"/>
    <property type="match status" value="1"/>
</dbReference>
<sequence>MPSLGANEAINMTADAESRRAKKRQTDRNAQRQHRKRQKQYIEGLEAQISLLKSAGKTEASQIAAQNLQLQDELQQMRGLWDEMENILQRQRDLRSNSILNVPLVCSDGSPTASYDSNNERDASAQAFAVRSSSFNDTTQVRPTVQPAPVAVDDHLQSTGLSDLDGLMVHDTTSRHDLPDDLIHCATLDLHDSSHLLNTDGNEMDAILGDDFQLANMDHPDENDRATTEFSHSQSLTVRNKDSDHFSTMDSSQIQTPRGHESEAAMSMRWISSPSHLLRDNNDMDHFPEVEDSSSHQREKQRTPDPLDGFTELFDACMKHNLPAFRPSMSMLMFSSAAKDVLLHDMIQRASQNPESIGPPVLIDFLVDNKQNSLSTDLKMYLEPVRKTRRTSEYLATYWVLYLLLRWQIVRSEDAYHSLPPWLRPTPLQLVVHHPMAADLIAWPAIREGLVQMSMSDPDRVYDVSTDIGKYLTVEISTSESDLVHDPQQLVSKILDLNNWKLDKEFFNRYPQWKCNTT</sequence>
<protein>
    <recommendedName>
        <fullName evidence="4">BZIP domain-containing protein</fullName>
    </recommendedName>
</protein>
<dbReference type="Gene3D" id="1.20.5.170">
    <property type="match status" value="1"/>
</dbReference>
<dbReference type="VEuPathDB" id="FungiDB:FOXG_14554"/>
<dbReference type="InterPro" id="IPR046347">
    <property type="entry name" value="bZIP_sf"/>
</dbReference>
<dbReference type="RefSeq" id="XP_018254133.1">
    <property type="nucleotide sequence ID" value="XM_018394609.1"/>
</dbReference>
<dbReference type="PANTHER" id="PTHR37012:SF2">
    <property type="entry name" value="BZIP DOMAIN-CONTAINING PROTEIN-RELATED"/>
    <property type="match status" value="1"/>
</dbReference>
<evidence type="ECO:0000256" key="1">
    <source>
        <dbReference type="SAM" id="MobiDB-lite"/>
    </source>
</evidence>
<feature type="region of interest" description="Disordered" evidence="1">
    <location>
        <begin position="1"/>
        <end position="39"/>
    </location>
</feature>
<reference evidence="2" key="1">
    <citation type="submission" date="2007-04" db="EMBL/GenBank/DDBJ databases">
        <authorList>
            <consortium name="The Broad Institute Genome Sequencing Platform"/>
            <person name="Birren B."/>
            <person name="Lander E."/>
            <person name="Galagan J."/>
            <person name="Nusbaum C."/>
            <person name="Devon K."/>
            <person name="Ma L.-J."/>
            <person name="Jaffe D."/>
            <person name="Butler J."/>
            <person name="Alvarez P."/>
            <person name="Gnerre S."/>
            <person name="Grabherr M."/>
            <person name="Kleber M."/>
            <person name="Mauceli E."/>
            <person name="Brockman W."/>
            <person name="MacCallum I.A."/>
            <person name="Young S."/>
            <person name="LaButti K."/>
            <person name="DeCaprio D."/>
            <person name="Crawford M."/>
            <person name="Koehrsen M."/>
            <person name="Engels R."/>
            <person name="Montgomery P."/>
            <person name="Pearson M."/>
            <person name="Howarth C."/>
            <person name="Larson L."/>
            <person name="White J."/>
            <person name="O'Leary S."/>
            <person name="Kodira C."/>
            <person name="Zeng Q."/>
            <person name="Yandava C."/>
            <person name="Alvarado L."/>
            <person name="Kistler C."/>
            <person name="Shim W.-B."/>
            <person name="Kang S."/>
            <person name="Woloshuk C."/>
        </authorList>
    </citation>
    <scope>NUCLEOTIDE SEQUENCE</scope>
    <source>
        <strain evidence="2">4287</strain>
    </source>
</reference>
<feature type="compositionally biased region" description="Polar residues" evidence="1">
    <location>
        <begin position="228"/>
        <end position="238"/>
    </location>
</feature>
<dbReference type="PANTHER" id="PTHR37012">
    <property type="entry name" value="B-ZIP TRANSCRIPTION FACTOR (EUROFUNG)-RELATED"/>
    <property type="match status" value="1"/>
</dbReference>
<evidence type="ECO:0000313" key="2">
    <source>
        <dbReference type="EMBL" id="KNB16088.1"/>
    </source>
</evidence>
<dbReference type="SUPFAM" id="SSF57959">
    <property type="entry name" value="Leucine zipper domain"/>
    <property type="match status" value="1"/>
</dbReference>
<dbReference type="KEGG" id="fox:FOXG_14554"/>
<feature type="compositionally biased region" description="Basic and acidic residues" evidence="1">
    <location>
        <begin position="16"/>
        <end position="30"/>
    </location>
</feature>
<evidence type="ECO:0000313" key="3">
    <source>
        <dbReference type="Proteomes" id="UP000009097"/>
    </source>
</evidence>
<feature type="region of interest" description="Disordered" evidence="1">
    <location>
        <begin position="280"/>
        <end position="305"/>
    </location>
</feature>
<dbReference type="GeneID" id="28955702"/>
<dbReference type="CDD" id="cd14688">
    <property type="entry name" value="bZIP_YAP"/>
    <property type="match status" value="1"/>
</dbReference>
<proteinExistence type="predicted"/>
<evidence type="ECO:0008006" key="4">
    <source>
        <dbReference type="Google" id="ProtNLM"/>
    </source>
</evidence>
<accession>A0A0J9VZ31</accession>
<name>A0A0J9VZ31_FUSO4</name>
<reference evidence="2" key="2">
    <citation type="journal article" date="2010" name="Nature">
        <title>Comparative genomics reveals mobile pathogenicity chromosomes in Fusarium.</title>
        <authorList>
            <person name="Ma L.J."/>
            <person name="van der Does H.C."/>
            <person name="Borkovich K.A."/>
            <person name="Coleman J.J."/>
            <person name="Daboussi M.J."/>
            <person name="Di Pietro A."/>
            <person name="Dufresne M."/>
            <person name="Freitag M."/>
            <person name="Grabherr M."/>
            <person name="Henrissat B."/>
            <person name="Houterman P.M."/>
            <person name="Kang S."/>
            <person name="Shim W.B."/>
            <person name="Woloshuk C."/>
            <person name="Xie X."/>
            <person name="Xu J.R."/>
            <person name="Antoniw J."/>
            <person name="Baker S.E."/>
            <person name="Bluhm B.H."/>
            <person name="Breakspear A."/>
            <person name="Brown D.W."/>
            <person name="Butchko R.A."/>
            <person name="Chapman S."/>
            <person name="Coulson R."/>
            <person name="Coutinho P.M."/>
            <person name="Danchin E.G."/>
            <person name="Diener A."/>
            <person name="Gale L.R."/>
            <person name="Gardiner D.M."/>
            <person name="Goff S."/>
            <person name="Hammond-Kosack K.E."/>
            <person name="Hilburn K."/>
            <person name="Hua-Van A."/>
            <person name="Jonkers W."/>
            <person name="Kazan K."/>
            <person name="Kodira C.D."/>
            <person name="Koehrsen M."/>
            <person name="Kumar L."/>
            <person name="Lee Y.H."/>
            <person name="Li L."/>
            <person name="Manners J.M."/>
            <person name="Miranda-Saavedra D."/>
            <person name="Mukherjee M."/>
            <person name="Park G."/>
            <person name="Park J."/>
            <person name="Park S.Y."/>
            <person name="Proctor R.H."/>
            <person name="Regev A."/>
            <person name="Ruiz-Roldan M.C."/>
            <person name="Sain D."/>
            <person name="Sakthikumar S."/>
            <person name="Sykes S."/>
            <person name="Schwartz D.C."/>
            <person name="Turgeon B.G."/>
            <person name="Wapinski I."/>
            <person name="Yoder O."/>
            <person name="Young S."/>
            <person name="Zeng Q."/>
            <person name="Zhou S."/>
            <person name="Galagan J."/>
            <person name="Cuomo C.A."/>
            <person name="Kistler H.C."/>
            <person name="Rep M."/>
        </authorList>
    </citation>
    <scope>NUCLEOTIDE SEQUENCE [LARGE SCALE GENOMIC DNA]</scope>
    <source>
        <strain evidence="2">4287</strain>
    </source>
</reference>
<dbReference type="OrthoDB" id="4161589at2759"/>
<dbReference type="GO" id="GO:0003700">
    <property type="term" value="F:DNA-binding transcription factor activity"/>
    <property type="evidence" value="ECO:0007669"/>
    <property type="project" value="InterPro"/>
</dbReference>
<dbReference type="AlphaFoldDB" id="A0A0J9VZ31"/>
<dbReference type="Proteomes" id="UP000009097">
    <property type="component" value="Unassembled WGS sequence"/>
</dbReference>
<organism evidence="2 3">
    <name type="scientific">Fusarium oxysporum f. sp. lycopersici (strain 4287 / CBS 123668 / FGSC 9935 / NRRL 34936)</name>
    <name type="common">Fusarium vascular wilt of tomato</name>
    <dbReference type="NCBI Taxonomy" id="426428"/>
    <lineage>
        <taxon>Eukaryota</taxon>
        <taxon>Fungi</taxon>
        <taxon>Dikarya</taxon>
        <taxon>Ascomycota</taxon>
        <taxon>Pezizomycotina</taxon>
        <taxon>Sordariomycetes</taxon>
        <taxon>Hypocreomycetidae</taxon>
        <taxon>Hypocreales</taxon>
        <taxon>Nectriaceae</taxon>
        <taxon>Fusarium</taxon>
        <taxon>Fusarium oxysporum species complex</taxon>
    </lineage>
</organism>
<dbReference type="InterPro" id="IPR021833">
    <property type="entry name" value="DUF3425"/>
</dbReference>
<feature type="region of interest" description="Disordered" evidence="1">
    <location>
        <begin position="222"/>
        <end position="264"/>
    </location>
</feature>
<dbReference type="EMBL" id="DS231718">
    <property type="protein sequence ID" value="KNB16088.1"/>
    <property type="molecule type" value="Genomic_DNA"/>
</dbReference>